<evidence type="ECO:0000256" key="1">
    <source>
        <dbReference type="SAM" id="Phobius"/>
    </source>
</evidence>
<feature type="transmembrane region" description="Helical" evidence="1">
    <location>
        <begin position="49"/>
        <end position="70"/>
    </location>
</feature>
<reference evidence="2 3" key="1">
    <citation type="submission" date="2014-01" db="EMBL/GenBank/DDBJ databases">
        <authorList>
            <consortium name="DOE Joint Genome Institute"/>
            <person name="Anderson I."/>
            <person name="Huntemann M."/>
            <person name="Han J."/>
            <person name="Chen A."/>
            <person name="Kyrpides N."/>
            <person name="Mavromatis K."/>
            <person name="Markowitz V."/>
            <person name="Palaniappan K."/>
            <person name="Ivanova N."/>
            <person name="Schaumberg A."/>
            <person name="Pati A."/>
            <person name="Liolios K."/>
            <person name="Nordberg H.P."/>
            <person name="Cantor M.N."/>
            <person name="Hua S.X."/>
            <person name="Woyke T."/>
        </authorList>
    </citation>
    <scope>NUCLEOTIDE SEQUENCE [LARGE SCALE GENOMIC DNA]</scope>
    <source>
        <strain evidence="2 3">XH-48</strain>
    </source>
</reference>
<dbReference type="HOGENOM" id="CLU_2695626_0_0_2"/>
<gene>
    <name evidence="2" type="ORF">HALLA_17875</name>
</gene>
<dbReference type="STRING" id="797299.HALLA_17875"/>
<organism evidence="2 3">
    <name type="scientific">Halostagnicola larsenii XH-48</name>
    <dbReference type="NCBI Taxonomy" id="797299"/>
    <lineage>
        <taxon>Archaea</taxon>
        <taxon>Methanobacteriati</taxon>
        <taxon>Methanobacteriota</taxon>
        <taxon>Stenosarchaea group</taxon>
        <taxon>Halobacteria</taxon>
        <taxon>Halobacteriales</taxon>
        <taxon>Natrialbaceae</taxon>
        <taxon>Halostagnicola</taxon>
    </lineage>
</organism>
<keyword evidence="3" id="KW-1185">Reference proteome</keyword>
<evidence type="ECO:0000313" key="3">
    <source>
        <dbReference type="Proteomes" id="UP000019024"/>
    </source>
</evidence>
<dbReference type="EMBL" id="CP007055">
    <property type="protein sequence ID" value="AHG01143.1"/>
    <property type="molecule type" value="Genomic_DNA"/>
</dbReference>
<dbReference type="OrthoDB" id="206229at2157"/>
<keyword evidence="1" id="KW-1133">Transmembrane helix</keyword>
<feature type="transmembrane region" description="Helical" evidence="1">
    <location>
        <begin position="16"/>
        <end position="37"/>
    </location>
</feature>
<keyword evidence="1" id="KW-0472">Membrane</keyword>
<protein>
    <submittedName>
        <fullName evidence="2">Uncharacterized protein</fullName>
    </submittedName>
</protein>
<name>W0JVQ0_9EURY</name>
<keyword evidence="1" id="KW-0812">Transmembrane</keyword>
<proteinExistence type="predicted"/>
<dbReference type="Proteomes" id="UP000019024">
    <property type="component" value="Chromosome"/>
</dbReference>
<dbReference type="RefSeq" id="WP_049953630.1">
    <property type="nucleotide sequence ID" value="NZ_CP007055.1"/>
</dbReference>
<accession>W0JVQ0</accession>
<sequence>MLLVTQTMIYRPDLRIAVVGNAVTALCLLFVGVYRLYSEQEEKRPAEYGLFAYGMAFSSLLVTTLFLVGLSML</sequence>
<dbReference type="GeneID" id="25146269"/>
<evidence type="ECO:0000313" key="2">
    <source>
        <dbReference type="EMBL" id="AHG01143.1"/>
    </source>
</evidence>
<dbReference type="KEGG" id="hlr:HALLA_17875"/>
<dbReference type="AlphaFoldDB" id="W0JVQ0"/>